<dbReference type="Gene3D" id="1.20.58.340">
    <property type="entry name" value="Magnesium transport protein CorA, transmembrane region"/>
    <property type="match status" value="1"/>
</dbReference>
<evidence type="ECO:0000313" key="3">
    <source>
        <dbReference type="EMBL" id="KAH7135216.1"/>
    </source>
</evidence>
<feature type="compositionally biased region" description="Pro residues" evidence="1">
    <location>
        <begin position="258"/>
        <end position="277"/>
    </location>
</feature>
<dbReference type="AlphaFoldDB" id="A0A9P9EDN2"/>
<protein>
    <submittedName>
        <fullName evidence="3">Uncharacterized protein</fullName>
    </submittedName>
</protein>
<sequence length="531" mass="60826">METFGGWKETDTSYLQSLKNHTSRLPSLKLLNALPHVPEHPARIKVLEYDDNNRISELDIRNLKHLEAYLTTPPPPPSSSTEKYKPTTRFYLIEDISLPYVSLIGSHFHIDPRFFTSYLKFDPDRTQNFLQNYHTMRRLPSLRPRDQYETFVYHEIRTFDGPAPRREEYEILTKDNVRRLVTTVDHHNGAFTGLVRRNLGVWWKERGGEGGEGIWNVILLLDPPMSSHLIIKPWTSNTWTPITCPNSSYLDGPLDESPWPPYSPTSPPTNPPQPPPSILKTLTSHLLSQPPPLSPPLIPHPLLSSHWTLLLEYLIGVVSDLEKGLLKFEQMDAHPRAEHITAEVTTLRCLLSDVNSWRRRLYFYLEQMLWNVESAVAWGNVPVGRHDHPRGHGEKVVNNAAQAPPTPLTDLHHIQTHLLLLQSRIQSLLPVVMGAFSLLEAQHSVLKADLTIRLSGIALVFVPLSFTASLLSMSDDFTPGKGKFWVFWVVSAPLIVGLFWWGFWVQIGRVRRGWRWRGRGREEVEFGGKIE</sequence>
<gene>
    <name evidence="3" type="ORF">B0J11DRAFT_155114</name>
</gene>
<keyword evidence="2" id="KW-0812">Transmembrane</keyword>
<proteinExistence type="predicted"/>
<feature type="transmembrane region" description="Helical" evidence="2">
    <location>
        <begin position="451"/>
        <end position="473"/>
    </location>
</feature>
<keyword evidence="2" id="KW-1133">Transmembrane helix</keyword>
<feature type="transmembrane region" description="Helical" evidence="2">
    <location>
        <begin position="418"/>
        <end position="439"/>
    </location>
</feature>
<dbReference type="EMBL" id="JAGMWT010000002">
    <property type="protein sequence ID" value="KAH7135216.1"/>
    <property type="molecule type" value="Genomic_DNA"/>
</dbReference>
<keyword evidence="4" id="KW-1185">Reference proteome</keyword>
<evidence type="ECO:0000313" key="4">
    <source>
        <dbReference type="Proteomes" id="UP000700596"/>
    </source>
</evidence>
<feature type="transmembrane region" description="Helical" evidence="2">
    <location>
        <begin position="485"/>
        <end position="507"/>
    </location>
</feature>
<comment type="caution">
    <text evidence="3">The sequence shown here is derived from an EMBL/GenBank/DDBJ whole genome shotgun (WGS) entry which is preliminary data.</text>
</comment>
<dbReference type="Proteomes" id="UP000700596">
    <property type="component" value="Unassembled WGS sequence"/>
</dbReference>
<evidence type="ECO:0000256" key="2">
    <source>
        <dbReference type="SAM" id="Phobius"/>
    </source>
</evidence>
<name>A0A9P9EDN2_9PLEO</name>
<accession>A0A9P9EDN2</accession>
<keyword evidence="2" id="KW-0472">Membrane</keyword>
<feature type="region of interest" description="Disordered" evidence="1">
    <location>
        <begin position="253"/>
        <end position="280"/>
    </location>
</feature>
<dbReference type="OrthoDB" id="5428055at2759"/>
<evidence type="ECO:0000256" key="1">
    <source>
        <dbReference type="SAM" id="MobiDB-lite"/>
    </source>
</evidence>
<reference evidence="3" key="1">
    <citation type="journal article" date="2021" name="Nat. Commun.">
        <title>Genetic determinants of endophytism in the Arabidopsis root mycobiome.</title>
        <authorList>
            <person name="Mesny F."/>
            <person name="Miyauchi S."/>
            <person name="Thiergart T."/>
            <person name="Pickel B."/>
            <person name="Atanasova L."/>
            <person name="Karlsson M."/>
            <person name="Huettel B."/>
            <person name="Barry K.W."/>
            <person name="Haridas S."/>
            <person name="Chen C."/>
            <person name="Bauer D."/>
            <person name="Andreopoulos W."/>
            <person name="Pangilinan J."/>
            <person name="LaButti K."/>
            <person name="Riley R."/>
            <person name="Lipzen A."/>
            <person name="Clum A."/>
            <person name="Drula E."/>
            <person name="Henrissat B."/>
            <person name="Kohler A."/>
            <person name="Grigoriev I.V."/>
            <person name="Martin F.M."/>
            <person name="Hacquard S."/>
        </authorList>
    </citation>
    <scope>NUCLEOTIDE SEQUENCE</scope>
    <source>
        <strain evidence="3">MPI-CAGE-CH-0243</strain>
    </source>
</reference>
<organism evidence="3 4">
    <name type="scientific">Dendryphion nanum</name>
    <dbReference type="NCBI Taxonomy" id="256645"/>
    <lineage>
        <taxon>Eukaryota</taxon>
        <taxon>Fungi</taxon>
        <taxon>Dikarya</taxon>
        <taxon>Ascomycota</taxon>
        <taxon>Pezizomycotina</taxon>
        <taxon>Dothideomycetes</taxon>
        <taxon>Pleosporomycetidae</taxon>
        <taxon>Pleosporales</taxon>
        <taxon>Torulaceae</taxon>
        <taxon>Dendryphion</taxon>
    </lineage>
</organism>